<dbReference type="PANTHER" id="PTHR33198">
    <property type="entry name" value="ANK_REP_REGION DOMAIN-CONTAINING PROTEIN-RELATED"/>
    <property type="match status" value="1"/>
</dbReference>
<dbReference type="PANTHER" id="PTHR33198:SF20">
    <property type="entry name" value="RETROTRANSPOSON GAG DOMAIN-CONTAINING PROTEIN"/>
    <property type="match status" value="1"/>
</dbReference>
<proteinExistence type="evidence at transcript level"/>
<evidence type="ECO:0000313" key="1">
    <source>
        <dbReference type="EMBL" id="JAU00967.1"/>
    </source>
</evidence>
<dbReference type="AlphaFoldDB" id="A0A1E1XPH1"/>
<accession>A0A1E1XPH1</accession>
<feature type="non-terminal residue" evidence="1">
    <location>
        <position position="350"/>
    </location>
</feature>
<reference evidence="1" key="2">
    <citation type="journal article" date="2017" name="Front. Cell. Infect. Microbiol.">
        <title>Analysis of the Salivary Gland Transcriptome of Unfed and Partially Fed Amblyomma sculptum Ticks and Descriptive Proteome of the Saliva.</title>
        <authorList>
            <person name="Esteves E."/>
            <person name="Maruyama S.R."/>
            <person name="Kawahara R."/>
            <person name="Fujita A."/>
            <person name="Martins L.A."/>
            <person name="Righi A.A."/>
            <person name="Costa F.B."/>
            <person name="Palmisano G."/>
            <person name="Labruna M.B."/>
            <person name="Sa-Nunes A."/>
            <person name="Ribeiro J.M.C."/>
            <person name="Fogaca A.C."/>
        </authorList>
    </citation>
    <scope>NUCLEOTIDE SEQUENCE</scope>
</reference>
<organism evidence="1">
    <name type="scientific">Amblyomma sculptum</name>
    <name type="common">Tick</name>
    <dbReference type="NCBI Taxonomy" id="1581419"/>
    <lineage>
        <taxon>Eukaryota</taxon>
        <taxon>Metazoa</taxon>
        <taxon>Ecdysozoa</taxon>
        <taxon>Arthropoda</taxon>
        <taxon>Chelicerata</taxon>
        <taxon>Arachnida</taxon>
        <taxon>Acari</taxon>
        <taxon>Parasitiformes</taxon>
        <taxon>Ixodida</taxon>
        <taxon>Ixodoidea</taxon>
        <taxon>Ixodidae</taxon>
        <taxon>Amblyomminae</taxon>
        <taxon>Amblyomma</taxon>
    </lineage>
</organism>
<dbReference type="EMBL" id="GFAA01002468">
    <property type="protein sequence ID" value="JAU00967.1"/>
    <property type="molecule type" value="mRNA"/>
</dbReference>
<sequence>MDFLKAPEPLLTTGDLHKNWQLFKQRFEIFLTASEVAEKPRTESKKTALLLSVAGAKAIEVFNTFTFAEGEKNDDYATVVKKFYEYCIAQTNEVHERYIFRRRIQAAGEPVEHFLRDLKNQARACNSGALAESMVRDQIVFGINDDTVREKLLRDNSLTLQKAEQACKAAEASATHKEMWNQEHQVHPISRTSTSRESREQTRYDCRNCGGKHAPRRCPAFGKTCRRCQRKNYFARCCKATAVVGELQSGQDDFEILDVSARNVSSKHDWTVEVQIKNVAVQLKVDTGSQANLLPYRIYAKLNPQPPLYPSCAILRSYGGDVITHWRHAGRSLLKWLHCHAELFRGTKGA</sequence>
<protein>
    <submittedName>
        <fullName evidence="1">Putative tick transposon</fullName>
    </submittedName>
</protein>
<dbReference type="InterPro" id="IPR021109">
    <property type="entry name" value="Peptidase_aspartic_dom_sf"/>
</dbReference>
<reference evidence="1" key="1">
    <citation type="submission" date="2016-09" db="EMBL/GenBank/DDBJ databases">
        <authorList>
            <person name="Capua I."/>
            <person name="De Benedictis P."/>
            <person name="Joannis T."/>
            <person name="Lombin L.H."/>
            <person name="Cattoli G."/>
        </authorList>
    </citation>
    <scope>NUCLEOTIDE SEQUENCE</scope>
</reference>
<dbReference type="SUPFAM" id="SSF50630">
    <property type="entry name" value="Acid proteases"/>
    <property type="match status" value="1"/>
</dbReference>
<name>A0A1E1XPH1_AMBSC</name>